<dbReference type="EMBL" id="JAAEHK010000013">
    <property type="protein sequence ID" value="NDL70968.1"/>
    <property type="molecule type" value="Genomic_DNA"/>
</dbReference>
<keyword evidence="1" id="KW-1133">Transmembrane helix</keyword>
<keyword evidence="1" id="KW-0472">Membrane</keyword>
<name>A0A7C9NQA1_9GAMM</name>
<proteinExistence type="predicted"/>
<dbReference type="RefSeq" id="WP_162218846.1">
    <property type="nucleotide sequence ID" value="NZ_JAAEHK010000013.1"/>
</dbReference>
<keyword evidence="1" id="KW-0812">Transmembrane</keyword>
<dbReference type="OrthoDB" id="5459961at2"/>
<evidence type="ECO:0000256" key="1">
    <source>
        <dbReference type="SAM" id="Phobius"/>
    </source>
</evidence>
<organism evidence="2 3">
    <name type="scientific">Vreelandella alkaliphila</name>
    <dbReference type="NCBI Taxonomy" id="272774"/>
    <lineage>
        <taxon>Bacteria</taxon>
        <taxon>Pseudomonadati</taxon>
        <taxon>Pseudomonadota</taxon>
        <taxon>Gammaproteobacteria</taxon>
        <taxon>Oceanospirillales</taxon>
        <taxon>Halomonadaceae</taxon>
        <taxon>Vreelandella</taxon>
    </lineage>
</organism>
<reference evidence="2 3" key="1">
    <citation type="submission" date="2020-01" db="EMBL/GenBank/DDBJ databases">
        <title>Whole genome sequencing of Halomonas alkaliphila strain LS44.</title>
        <authorList>
            <person name="Kumar S."/>
            <person name="Paul D."/>
            <person name="Shouche Y."/>
            <person name="Suryavanshi M.V."/>
        </authorList>
    </citation>
    <scope>NUCLEOTIDE SEQUENCE [LARGE SCALE GENOMIC DNA]</scope>
    <source>
        <strain evidence="2 3">LS44</strain>
    </source>
</reference>
<gene>
    <name evidence="2" type="ORF">GPL32_10700</name>
</gene>
<dbReference type="Proteomes" id="UP000480312">
    <property type="component" value="Unassembled WGS sequence"/>
</dbReference>
<accession>A0A7C9NQA1</accession>
<evidence type="ECO:0000313" key="3">
    <source>
        <dbReference type="Proteomes" id="UP000480312"/>
    </source>
</evidence>
<sequence>MSLEVWRTVFSGATLISVVFVALNYWMVRSKAKAEAELAQDKEICQQAILAIERAFEALSGGNECSSAPAPDRLNWLTASRQILKFKKLKSKLKTELYKLVCSEHEEHWRHKFYLLLDHDDLNFPKYFQDQDYHPVSSENIDPTSALVIFNFKQWDPQQSDPLGEVNKDDIISDGYTLNGLYGFTKYIEVLGEERAPK</sequence>
<protein>
    <submittedName>
        <fullName evidence="2">Uncharacterized protein</fullName>
    </submittedName>
</protein>
<feature type="transmembrane region" description="Helical" evidence="1">
    <location>
        <begin position="6"/>
        <end position="26"/>
    </location>
</feature>
<evidence type="ECO:0000313" key="2">
    <source>
        <dbReference type="EMBL" id="NDL70968.1"/>
    </source>
</evidence>
<dbReference type="AlphaFoldDB" id="A0A7C9NQA1"/>
<comment type="caution">
    <text evidence="2">The sequence shown here is derived from an EMBL/GenBank/DDBJ whole genome shotgun (WGS) entry which is preliminary data.</text>
</comment>